<evidence type="ECO:0000256" key="6">
    <source>
        <dbReference type="SAM" id="Phobius"/>
    </source>
</evidence>
<accession>B0T379</accession>
<dbReference type="Pfam" id="PF03073">
    <property type="entry name" value="TspO_MBR"/>
    <property type="match status" value="1"/>
</dbReference>
<dbReference type="AlphaFoldDB" id="B0T379"/>
<evidence type="ECO:0000256" key="3">
    <source>
        <dbReference type="ARBA" id="ARBA00022692"/>
    </source>
</evidence>
<dbReference type="HOGENOM" id="CLU_091805_2_0_5"/>
<keyword evidence="3 6" id="KW-0812">Transmembrane</keyword>
<name>B0T379_CAUSK</name>
<comment type="subcellular location">
    <subcellularLocation>
        <location evidence="1">Membrane</location>
        <topology evidence="1">Multi-pass membrane protein</topology>
    </subcellularLocation>
</comment>
<evidence type="ECO:0000256" key="1">
    <source>
        <dbReference type="ARBA" id="ARBA00004141"/>
    </source>
</evidence>
<dbReference type="PIRSF" id="PIRSF005859">
    <property type="entry name" value="PBR"/>
    <property type="match status" value="1"/>
</dbReference>
<dbReference type="InterPro" id="IPR004307">
    <property type="entry name" value="TspO_MBR"/>
</dbReference>
<dbReference type="PANTHER" id="PTHR10057:SF0">
    <property type="entry name" value="TRANSLOCATOR PROTEIN"/>
    <property type="match status" value="1"/>
</dbReference>
<evidence type="ECO:0000256" key="5">
    <source>
        <dbReference type="ARBA" id="ARBA00023136"/>
    </source>
</evidence>
<reference evidence="7" key="1">
    <citation type="submission" date="2008-01" db="EMBL/GenBank/DDBJ databases">
        <title>Complete sequence of chromosome of Caulobacter sp. K31.</title>
        <authorList>
            <consortium name="US DOE Joint Genome Institute"/>
            <person name="Copeland A."/>
            <person name="Lucas S."/>
            <person name="Lapidus A."/>
            <person name="Barry K."/>
            <person name="Glavina del Rio T."/>
            <person name="Dalin E."/>
            <person name="Tice H."/>
            <person name="Pitluck S."/>
            <person name="Bruce D."/>
            <person name="Goodwin L."/>
            <person name="Thompson L.S."/>
            <person name="Brettin T."/>
            <person name="Detter J.C."/>
            <person name="Han C."/>
            <person name="Schmutz J."/>
            <person name="Larimer F."/>
            <person name="Land M."/>
            <person name="Hauser L."/>
            <person name="Kyrpides N."/>
            <person name="Kim E."/>
            <person name="Stephens C."/>
            <person name="Richardson P."/>
        </authorList>
    </citation>
    <scope>NUCLEOTIDE SEQUENCE [LARGE SCALE GENOMIC DNA]</scope>
    <source>
        <strain evidence="7">K31</strain>
    </source>
</reference>
<dbReference type="KEGG" id="cak:Caul_0177"/>
<dbReference type="CDD" id="cd15904">
    <property type="entry name" value="TSPO_MBR"/>
    <property type="match status" value="1"/>
</dbReference>
<proteinExistence type="inferred from homology"/>
<dbReference type="FunFam" id="1.20.1260.100:FF:000001">
    <property type="entry name" value="translocator protein 2"/>
    <property type="match status" value="1"/>
</dbReference>
<keyword evidence="5 6" id="KW-0472">Membrane</keyword>
<dbReference type="OrthoDB" id="9795496at2"/>
<dbReference type="eggNOG" id="COG3476">
    <property type="taxonomic scope" value="Bacteria"/>
</dbReference>
<gene>
    <name evidence="7" type="ordered locus">Caul_0177</name>
</gene>
<keyword evidence="4 6" id="KW-1133">Transmembrane helix</keyword>
<dbReference type="GO" id="GO:0033013">
    <property type="term" value="P:tetrapyrrole metabolic process"/>
    <property type="evidence" value="ECO:0007669"/>
    <property type="project" value="UniProtKB-ARBA"/>
</dbReference>
<evidence type="ECO:0000313" key="7">
    <source>
        <dbReference type="EMBL" id="ABZ69314.1"/>
    </source>
</evidence>
<feature type="transmembrane region" description="Helical" evidence="6">
    <location>
        <begin position="12"/>
        <end position="36"/>
    </location>
</feature>
<dbReference type="EMBL" id="CP000927">
    <property type="protein sequence ID" value="ABZ69314.1"/>
    <property type="molecule type" value="Genomic_DNA"/>
</dbReference>
<dbReference type="Gene3D" id="1.20.1260.100">
    <property type="entry name" value="TspO/MBR protein"/>
    <property type="match status" value="1"/>
</dbReference>
<feature type="transmembrane region" description="Helical" evidence="6">
    <location>
        <begin position="89"/>
        <end position="108"/>
    </location>
</feature>
<dbReference type="InterPro" id="IPR038330">
    <property type="entry name" value="TspO/MBR-related_sf"/>
</dbReference>
<evidence type="ECO:0000256" key="4">
    <source>
        <dbReference type="ARBA" id="ARBA00022989"/>
    </source>
</evidence>
<dbReference type="GO" id="GO:0016020">
    <property type="term" value="C:membrane"/>
    <property type="evidence" value="ECO:0007669"/>
    <property type="project" value="UniProtKB-SubCell"/>
</dbReference>
<dbReference type="PANTHER" id="PTHR10057">
    <property type="entry name" value="PERIPHERAL-TYPE BENZODIAZEPINE RECEPTOR"/>
    <property type="match status" value="1"/>
</dbReference>
<feature type="transmembrane region" description="Helical" evidence="6">
    <location>
        <begin position="142"/>
        <end position="163"/>
    </location>
</feature>
<protein>
    <submittedName>
        <fullName evidence="7">TspO and MBR like protein</fullName>
    </submittedName>
</protein>
<feature type="transmembrane region" description="Helical" evidence="6">
    <location>
        <begin position="114"/>
        <end position="135"/>
    </location>
</feature>
<organism evidence="7">
    <name type="scientific">Caulobacter sp. (strain K31)</name>
    <dbReference type="NCBI Taxonomy" id="366602"/>
    <lineage>
        <taxon>Bacteria</taxon>
        <taxon>Pseudomonadati</taxon>
        <taxon>Pseudomonadota</taxon>
        <taxon>Alphaproteobacteria</taxon>
        <taxon>Caulobacterales</taxon>
        <taxon>Caulobacteraceae</taxon>
        <taxon>Caulobacter</taxon>
    </lineage>
</organism>
<evidence type="ECO:0000256" key="2">
    <source>
        <dbReference type="ARBA" id="ARBA00007524"/>
    </source>
</evidence>
<comment type="similarity">
    <text evidence="2">Belongs to the TspO/BZRP family.</text>
</comment>
<dbReference type="STRING" id="366602.Caul_0177"/>
<sequence length="166" mass="18005" precursor="true">MTVSSIRRDPWSGLISAGVSIAIALAVGAIGGLVTASSVDTWYAGLNKPAFNPPNAVFAPVWTTLYVVMALAAWRVWRAEPAGARRRSAMILYAVQLTLNLAWSLIFFGLRQPAVALAEVVVLLIAILATTAAFWRIDRTASLMMLPYAAWTVFASALTLEIWRLN</sequence>
<feature type="transmembrane region" description="Helical" evidence="6">
    <location>
        <begin position="56"/>
        <end position="77"/>
    </location>
</feature>